<organism evidence="1 2">
    <name type="scientific">Penicillium daleae</name>
    <dbReference type="NCBI Taxonomy" id="63821"/>
    <lineage>
        <taxon>Eukaryota</taxon>
        <taxon>Fungi</taxon>
        <taxon>Dikarya</taxon>
        <taxon>Ascomycota</taxon>
        <taxon>Pezizomycotina</taxon>
        <taxon>Eurotiomycetes</taxon>
        <taxon>Eurotiomycetidae</taxon>
        <taxon>Eurotiales</taxon>
        <taxon>Aspergillaceae</taxon>
        <taxon>Penicillium</taxon>
    </lineage>
</organism>
<dbReference type="GeneID" id="81602749"/>
<gene>
    <name evidence="1" type="ORF">N7458_009124</name>
</gene>
<reference evidence="1" key="2">
    <citation type="journal article" date="2023" name="IMA Fungus">
        <title>Comparative genomic study of the Penicillium genus elucidates a diverse pangenome and 15 lateral gene transfer events.</title>
        <authorList>
            <person name="Petersen C."/>
            <person name="Sorensen T."/>
            <person name="Nielsen M.R."/>
            <person name="Sondergaard T.E."/>
            <person name="Sorensen J.L."/>
            <person name="Fitzpatrick D.A."/>
            <person name="Frisvad J.C."/>
            <person name="Nielsen K.L."/>
        </authorList>
    </citation>
    <scope>NUCLEOTIDE SEQUENCE</scope>
    <source>
        <strain evidence="1">IBT 16125</strain>
    </source>
</reference>
<dbReference type="EMBL" id="JAPVEA010000008">
    <property type="protein sequence ID" value="KAJ5438126.1"/>
    <property type="molecule type" value="Genomic_DNA"/>
</dbReference>
<proteinExistence type="predicted"/>
<accession>A0AAD6BYK7</accession>
<protein>
    <submittedName>
        <fullName evidence="1">Uncharacterized protein</fullName>
    </submittedName>
</protein>
<dbReference type="RefSeq" id="XP_056761355.1">
    <property type="nucleotide sequence ID" value="XM_056912506.1"/>
</dbReference>
<dbReference type="Proteomes" id="UP001213681">
    <property type="component" value="Unassembled WGS sequence"/>
</dbReference>
<name>A0AAD6BYK7_9EURO</name>
<keyword evidence="2" id="KW-1185">Reference proteome</keyword>
<comment type="caution">
    <text evidence="1">The sequence shown here is derived from an EMBL/GenBank/DDBJ whole genome shotgun (WGS) entry which is preliminary data.</text>
</comment>
<evidence type="ECO:0000313" key="1">
    <source>
        <dbReference type="EMBL" id="KAJ5438126.1"/>
    </source>
</evidence>
<reference evidence="1" key="1">
    <citation type="submission" date="2022-12" db="EMBL/GenBank/DDBJ databases">
        <authorList>
            <person name="Petersen C."/>
        </authorList>
    </citation>
    <scope>NUCLEOTIDE SEQUENCE</scope>
    <source>
        <strain evidence="1">IBT 16125</strain>
    </source>
</reference>
<evidence type="ECO:0000313" key="2">
    <source>
        <dbReference type="Proteomes" id="UP001213681"/>
    </source>
</evidence>
<sequence length="124" mass="14696">MKILTDVYPLEVAGRTVRLLNFLVLYTAILSSEKELYRGCGRRSPAKRRYTEFCGRCTIDLAKIYFLHGAREIRYMLNKELGRAMIIDFHRSILKRRPTLQRPRASKRRLRQLEIVDAKRLRVT</sequence>
<dbReference type="AlphaFoldDB" id="A0AAD6BYK7"/>